<protein>
    <submittedName>
        <fullName evidence="2">Uncharacterized protein</fullName>
    </submittedName>
</protein>
<sequence>MIGPYATSFTWGLVPDDPLDQLLELRYGVRLEVASGIPLRSRSAAARCPRSEHAAPHRPDDH</sequence>
<evidence type="ECO:0000313" key="3">
    <source>
        <dbReference type="Proteomes" id="UP001602058"/>
    </source>
</evidence>
<organism evidence="2 3">
    <name type="scientific">Streptomyces bluensis</name>
    <dbReference type="NCBI Taxonomy" id="33897"/>
    <lineage>
        <taxon>Bacteria</taxon>
        <taxon>Bacillati</taxon>
        <taxon>Actinomycetota</taxon>
        <taxon>Actinomycetes</taxon>
        <taxon>Kitasatosporales</taxon>
        <taxon>Streptomycetaceae</taxon>
        <taxon>Streptomyces</taxon>
    </lineage>
</organism>
<evidence type="ECO:0000256" key="1">
    <source>
        <dbReference type="SAM" id="MobiDB-lite"/>
    </source>
</evidence>
<keyword evidence="3" id="KW-1185">Reference proteome</keyword>
<feature type="compositionally biased region" description="Basic and acidic residues" evidence="1">
    <location>
        <begin position="49"/>
        <end position="62"/>
    </location>
</feature>
<proteinExistence type="predicted"/>
<gene>
    <name evidence="2" type="ORF">ACFY1D_20805</name>
</gene>
<evidence type="ECO:0000313" key="2">
    <source>
        <dbReference type="EMBL" id="MFF4523834.1"/>
    </source>
</evidence>
<dbReference type="RefSeq" id="WP_134032631.1">
    <property type="nucleotide sequence ID" value="NZ_BMVM01000002.1"/>
</dbReference>
<dbReference type="Proteomes" id="UP001602058">
    <property type="component" value="Unassembled WGS sequence"/>
</dbReference>
<comment type="caution">
    <text evidence="2">The sequence shown here is derived from an EMBL/GenBank/DDBJ whole genome shotgun (WGS) entry which is preliminary data.</text>
</comment>
<accession>A0ABW6UMP1</accession>
<feature type="region of interest" description="Disordered" evidence="1">
    <location>
        <begin position="42"/>
        <end position="62"/>
    </location>
</feature>
<reference evidence="2 3" key="1">
    <citation type="submission" date="2024-10" db="EMBL/GenBank/DDBJ databases">
        <title>The Natural Products Discovery Center: Release of the First 8490 Sequenced Strains for Exploring Actinobacteria Biosynthetic Diversity.</title>
        <authorList>
            <person name="Kalkreuter E."/>
            <person name="Kautsar S.A."/>
            <person name="Yang D."/>
            <person name="Bader C.D."/>
            <person name="Teijaro C.N."/>
            <person name="Fluegel L."/>
            <person name="Davis C.M."/>
            <person name="Simpson J.R."/>
            <person name="Lauterbach L."/>
            <person name="Steele A.D."/>
            <person name="Gui C."/>
            <person name="Meng S."/>
            <person name="Li G."/>
            <person name="Viehrig K."/>
            <person name="Ye F."/>
            <person name="Su P."/>
            <person name="Kiefer A.F."/>
            <person name="Nichols A."/>
            <person name="Cepeda A.J."/>
            <person name="Yan W."/>
            <person name="Fan B."/>
            <person name="Jiang Y."/>
            <person name="Adhikari A."/>
            <person name="Zheng C.-J."/>
            <person name="Schuster L."/>
            <person name="Cowan T.M."/>
            <person name="Smanski M.J."/>
            <person name="Chevrette M.G."/>
            <person name="De Carvalho L.P.S."/>
            <person name="Shen B."/>
        </authorList>
    </citation>
    <scope>NUCLEOTIDE SEQUENCE [LARGE SCALE GENOMIC DNA]</scope>
    <source>
        <strain evidence="2 3">NPDC001390</strain>
    </source>
</reference>
<name>A0ABW6UMP1_9ACTN</name>
<dbReference type="EMBL" id="JBIAWJ010000010">
    <property type="protein sequence ID" value="MFF4523834.1"/>
    <property type="molecule type" value="Genomic_DNA"/>
</dbReference>